<gene>
    <name evidence="3" type="ORF">BJ965_000054</name>
</gene>
<dbReference type="RefSeq" id="WP_313666667.1">
    <property type="nucleotide sequence ID" value="NZ_JACHMS010000001.1"/>
</dbReference>
<evidence type="ECO:0000256" key="1">
    <source>
        <dbReference type="SAM" id="MobiDB-lite"/>
    </source>
</evidence>
<dbReference type="Proteomes" id="UP000565089">
    <property type="component" value="Unassembled WGS sequence"/>
</dbReference>
<dbReference type="Gene3D" id="3.30.450.40">
    <property type="match status" value="1"/>
</dbReference>
<keyword evidence="4" id="KW-1185">Reference proteome</keyword>
<dbReference type="InterPro" id="IPR029016">
    <property type="entry name" value="GAF-like_dom_sf"/>
</dbReference>
<name>A0A7W7DIZ7_9ACTN</name>
<dbReference type="SUPFAM" id="SSF55781">
    <property type="entry name" value="GAF domain-like"/>
    <property type="match status" value="1"/>
</dbReference>
<feature type="region of interest" description="Disordered" evidence="1">
    <location>
        <begin position="210"/>
        <end position="248"/>
    </location>
</feature>
<sequence length="438" mass="47767">MDALEVRNRQLARAAVEPAQRILVHRYRLAVLAEGFELLKQTSQRFNIKLHTLAGAVVRVAGPDAGAEQWFPRRARFVAPALPDLALRGARAESQAVVLRAALRRVLHVTETDMGNVQLAEHGMLRLEKHTGLNRYFTDFFAFVQDSTTSCAQAAQERQQITVKDVESADIFDDDSRHAILQAGSRAAHSLPLTSRGHVLGMISSHHEHPWQASARHSSPPWRRPAPPWADGCTGTAKPSSSTPWNTSTPPHAITADRFVPSHARGAGQNAACDDSLGKREQALVETETAPRKRGSLRKTGGSRQLFSGWTAVCPLDRAQCLAPQMHPHPPRHRGPRPPATHAGPGHSAVVNRSVPRCFVRSSRIWGGVLLVPVASRDVQLAELRASVVIAARLKLPASCCRWVAAARPHRARWPAASPPVSSARTTDAVIRLPTGSR</sequence>
<feature type="region of interest" description="Disordered" evidence="1">
    <location>
        <begin position="282"/>
        <end position="302"/>
    </location>
</feature>
<evidence type="ECO:0000313" key="4">
    <source>
        <dbReference type="Proteomes" id="UP000565089"/>
    </source>
</evidence>
<protein>
    <recommendedName>
        <fullName evidence="2">ANTAR domain-containing protein</fullName>
    </recommendedName>
</protein>
<feature type="region of interest" description="Disordered" evidence="1">
    <location>
        <begin position="327"/>
        <end position="348"/>
    </location>
</feature>
<dbReference type="SMART" id="SM01012">
    <property type="entry name" value="ANTAR"/>
    <property type="match status" value="1"/>
</dbReference>
<dbReference type="AlphaFoldDB" id="A0A7W7DIZ7"/>
<evidence type="ECO:0000259" key="2">
    <source>
        <dbReference type="SMART" id="SM01012"/>
    </source>
</evidence>
<dbReference type="GO" id="GO:0003723">
    <property type="term" value="F:RNA binding"/>
    <property type="evidence" value="ECO:0007669"/>
    <property type="project" value="InterPro"/>
</dbReference>
<proteinExistence type="predicted"/>
<dbReference type="GeneID" id="95799668"/>
<evidence type="ECO:0000313" key="3">
    <source>
        <dbReference type="EMBL" id="MBB4710172.1"/>
    </source>
</evidence>
<dbReference type="InterPro" id="IPR005561">
    <property type="entry name" value="ANTAR"/>
</dbReference>
<dbReference type="Pfam" id="PF01590">
    <property type="entry name" value="GAF"/>
    <property type="match status" value="1"/>
</dbReference>
<organism evidence="3 4">
    <name type="scientific">Streptomyces luteogriseus</name>
    <dbReference type="NCBI Taxonomy" id="68233"/>
    <lineage>
        <taxon>Bacteria</taxon>
        <taxon>Bacillati</taxon>
        <taxon>Actinomycetota</taxon>
        <taxon>Actinomycetes</taxon>
        <taxon>Kitasatosporales</taxon>
        <taxon>Streptomycetaceae</taxon>
        <taxon>Streptomyces</taxon>
    </lineage>
</organism>
<reference evidence="3 4" key="1">
    <citation type="submission" date="2020-08" db="EMBL/GenBank/DDBJ databases">
        <title>Sequencing the genomes of 1000 actinobacteria strains.</title>
        <authorList>
            <person name="Klenk H.-P."/>
        </authorList>
    </citation>
    <scope>NUCLEOTIDE SEQUENCE [LARGE SCALE GENOMIC DNA]</scope>
    <source>
        <strain evidence="3 4">DSM 40483</strain>
    </source>
</reference>
<feature type="compositionally biased region" description="Low complexity" evidence="1">
    <location>
        <begin position="239"/>
        <end position="248"/>
    </location>
</feature>
<dbReference type="EMBL" id="JACHMS010000001">
    <property type="protein sequence ID" value="MBB4710172.1"/>
    <property type="molecule type" value="Genomic_DNA"/>
</dbReference>
<dbReference type="InterPro" id="IPR003018">
    <property type="entry name" value="GAF"/>
</dbReference>
<comment type="caution">
    <text evidence="3">The sequence shown here is derived from an EMBL/GenBank/DDBJ whole genome shotgun (WGS) entry which is preliminary data.</text>
</comment>
<feature type="domain" description="ANTAR" evidence="2">
    <location>
        <begin position="3"/>
        <end position="58"/>
    </location>
</feature>
<accession>A0A7W7DIZ7</accession>